<dbReference type="Proteomes" id="UP000789860">
    <property type="component" value="Unassembled WGS sequence"/>
</dbReference>
<keyword evidence="2" id="KW-1185">Reference proteome</keyword>
<evidence type="ECO:0000313" key="2">
    <source>
        <dbReference type="Proteomes" id="UP000789860"/>
    </source>
</evidence>
<protein>
    <submittedName>
        <fullName evidence="1">9308_t:CDS:1</fullName>
    </submittedName>
</protein>
<comment type="caution">
    <text evidence="1">The sequence shown here is derived from an EMBL/GenBank/DDBJ whole genome shotgun (WGS) entry which is preliminary data.</text>
</comment>
<sequence length="577" mass="67357">YVKCPLNLILTCNDWHDIAKNNDAKAEWVICNYGRAHSLFHAVRLGPSFIDQTVAHAIITKGGILTRYFMQRLLVNYGSYDIKLIELKITHNVKQIDAEQIKALQKKARVPWASDLPLPVFTYFLTVAQTKFKPQELYLKGNDMELFHFFSAGPHVIKDAPNILQKNMGSIEDLILHKKFIPFPPRPSRKFTDLCTPPNIPEEYPSKDGYENNRQLNVIARAILICKNLVSLWKKIGYHEICGDVNDLVIQGQCLLFFPPNFSAEWTLPDISTINKRFTELINVGFHLSYNLIGKILYLFEDRLEDIGKILVESFIYIKQDNRENFLNQCIIESLRSEHCSSKHQVWNFLYSIVQNPEFEFIKAFNHYLRKNENFIINSEIKKLLLPSKFYIWVLKKFGTDAQITKLCFEDILKARVSIDKEQQSNININVDIPRGINQHVYHSICNIFKVYCNAKNFYQPSHLDIISLCTSTDILAPLFRYYLPDLFNIEITFQLPMQTVEDIDDIDNDDEQIFPKSTTKKKRKKQILNQWDQSLCSISANNNGRTTNSFRNYLHEFLYEKLPNSDFAHKKSRILY</sequence>
<name>A0ACA9LWL1_9GLOM</name>
<feature type="non-terminal residue" evidence="1">
    <location>
        <position position="1"/>
    </location>
</feature>
<organism evidence="1 2">
    <name type="scientific">Scutellospora calospora</name>
    <dbReference type="NCBI Taxonomy" id="85575"/>
    <lineage>
        <taxon>Eukaryota</taxon>
        <taxon>Fungi</taxon>
        <taxon>Fungi incertae sedis</taxon>
        <taxon>Mucoromycota</taxon>
        <taxon>Glomeromycotina</taxon>
        <taxon>Glomeromycetes</taxon>
        <taxon>Diversisporales</taxon>
        <taxon>Gigasporaceae</taxon>
        <taxon>Scutellospora</taxon>
    </lineage>
</organism>
<evidence type="ECO:0000313" key="1">
    <source>
        <dbReference type="EMBL" id="CAG8555186.1"/>
    </source>
</evidence>
<proteinExistence type="predicted"/>
<accession>A0ACA9LWL1</accession>
<dbReference type="EMBL" id="CAJVPM010008458">
    <property type="protein sequence ID" value="CAG8555186.1"/>
    <property type="molecule type" value="Genomic_DNA"/>
</dbReference>
<gene>
    <name evidence="1" type="ORF">SCALOS_LOCUS5317</name>
</gene>
<reference evidence="1" key="1">
    <citation type="submission" date="2021-06" db="EMBL/GenBank/DDBJ databases">
        <authorList>
            <person name="Kallberg Y."/>
            <person name="Tangrot J."/>
            <person name="Rosling A."/>
        </authorList>
    </citation>
    <scope>NUCLEOTIDE SEQUENCE</scope>
    <source>
        <strain evidence="1">AU212A</strain>
    </source>
</reference>